<evidence type="ECO:0000256" key="1">
    <source>
        <dbReference type="SAM" id="MobiDB-lite"/>
    </source>
</evidence>
<dbReference type="AlphaFoldDB" id="A0A6G7XHK0"/>
<evidence type="ECO:0000313" key="3">
    <source>
        <dbReference type="EMBL" id="QIK64153.1"/>
    </source>
</evidence>
<dbReference type="Proteomes" id="UP000502677">
    <property type="component" value="Chromosome"/>
</dbReference>
<dbReference type="RefSeq" id="WP_166292183.1">
    <property type="nucleotide sequence ID" value="NZ_CP049863.1"/>
</dbReference>
<dbReference type="KEGG" id="lvi:G7068_13800"/>
<organism evidence="2 4">
    <name type="scientific">Leucobacter viscericola</name>
    <dbReference type="NCBI Taxonomy" id="2714935"/>
    <lineage>
        <taxon>Bacteria</taxon>
        <taxon>Bacillati</taxon>
        <taxon>Actinomycetota</taxon>
        <taxon>Actinomycetes</taxon>
        <taxon>Micrococcales</taxon>
        <taxon>Microbacteriaceae</taxon>
        <taxon>Leucobacter</taxon>
    </lineage>
</organism>
<evidence type="ECO:0000313" key="4">
    <source>
        <dbReference type="Proteomes" id="UP000502677"/>
    </source>
</evidence>
<sequence length="70" mass="7451">MTIYKDSNAPQGRVVFGGTPFVDGLTADINVGPETQRLFASAGIVKVPTEKPSPDPTEQAAEPAPKQRKK</sequence>
<evidence type="ECO:0000313" key="2">
    <source>
        <dbReference type="EMBL" id="QIK63841.1"/>
    </source>
</evidence>
<reference evidence="2 4" key="1">
    <citation type="submission" date="2020-03" db="EMBL/GenBank/DDBJ databases">
        <title>Leucobacter sp. nov., isolated from beetles.</title>
        <authorList>
            <person name="Hyun D.-W."/>
            <person name="Bae J.-W."/>
        </authorList>
    </citation>
    <scope>NUCLEOTIDE SEQUENCE [LARGE SCALE GENOMIC DNA]</scope>
    <source>
        <strain evidence="2 4">HDW9C</strain>
    </source>
</reference>
<accession>A0A6G7XHK0</accession>
<proteinExistence type="predicted"/>
<dbReference type="KEGG" id="lvi:G7068_12045"/>
<dbReference type="EMBL" id="CP049863">
    <property type="protein sequence ID" value="QIK64153.1"/>
    <property type="molecule type" value="Genomic_DNA"/>
</dbReference>
<protein>
    <submittedName>
        <fullName evidence="2">Uncharacterized protein</fullName>
    </submittedName>
</protein>
<gene>
    <name evidence="2" type="ORF">G7068_12045</name>
    <name evidence="3" type="ORF">G7068_13800</name>
</gene>
<keyword evidence="4" id="KW-1185">Reference proteome</keyword>
<feature type="region of interest" description="Disordered" evidence="1">
    <location>
        <begin position="44"/>
        <end position="70"/>
    </location>
</feature>
<dbReference type="EMBL" id="CP049863">
    <property type="protein sequence ID" value="QIK63841.1"/>
    <property type="molecule type" value="Genomic_DNA"/>
</dbReference>
<name>A0A6G7XHK0_9MICO</name>